<evidence type="ECO:0000256" key="2">
    <source>
        <dbReference type="ARBA" id="ARBA00022679"/>
    </source>
</evidence>
<dbReference type="SUPFAM" id="SSF53756">
    <property type="entry name" value="UDP-Glycosyltransferase/glycogen phosphorylase"/>
    <property type="match status" value="1"/>
</dbReference>
<dbReference type="Pfam" id="PF13439">
    <property type="entry name" value="Glyco_transf_4"/>
    <property type="match status" value="1"/>
</dbReference>
<evidence type="ECO:0000259" key="4">
    <source>
        <dbReference type="Pfam" id="PF13439"/>
    </source>
</evidence>
<reference evidence="5 6" key="1">
    <citation type="journal article" date="1979" name="Int. J. Syst. Evol. Microbiol.">
        <title>Bacillus globisporus subsp. marinus subsp. nov.</title>
        <authorList>
            <person name="Liu H."/>
        </authorList>
    </citation>
    <scope>NUCLEOTIDE SEQUENCE [LARGE SCALE GENOMIC DNA]</scope>
    <source>
        <strain evidence="5 6">DSM 1297</strain>
    </source>
</reference>
<dbReference type="PANTHER" id="PTHR12526:SF629">
    <property type="entry name" value="TEICHURONIC ACID BIOSYNTHESIS GLYCOSYLTRANSFERASE TUAH-RELATED"/>
    <property type="match status" value="1"/>
</dbReference>
<dbReference type="InterPro" id="IPR028098">
    <property type="entry name" value="Glyco_trans_4-like_N"/>
</dbReference>
<dbReference type="Proteomes" id="UP001556040">
    <property type="component" value="Unassembled WGS sequence"/>
</dbReference>
<feature type="domain" description="Glycosyltransferase subfamily 4-like N-terminal" evidence="4">
    <location>
        <begin position="22"/>
        <end position="160"/>
    </location>
</feature>
<dbReference type="GO" id="GO:0016757">
    <property type="term" value="F:glycosyltransferase activity"/>
    <property type="evidence" value="ECO:0007669"/>
    <property type="project" value="UniProtKB-KW"/>
</dbReference>
<accession>A0ABV3Q0C9</accession>
<dbReference type="EMBL" id="JBFMIA010000002">
    <property type="protein sequence ID" value="MEW9500802.1"/>
    <property type="molecule type" value="Genomic_DNA"/>
</dbReference>
<gene>
    <name evidence="5" type="ORF">AB1471_03185</name>
</gene>
<evidence type="ECO:0000313" key="6">
    <source>
        <dbReference type="Proteomes" id="UP001556040"/>
    </source>
</evidence>
<feature type="domain" description="Glycosyl transferase family 1" evidence="3">
    <location>
        <begin position="186"/>
        <end position="341"/>
    </location>
</feature>
<dbReference type="InterPro" id="IPR001296">
    <property type="entry name" value="Glyco_trans_1"/>
</dbReference>
<comment type="caution">
    <text evidence="5">The sequence shown here is derived from an EMBL/GenBank/DDBJ whole genome shotgun (WGS) entry which is preliminary data.</text>
</comment>
<sequence>MNICHLTSVHSKSDTRIFLKECRSLVQAGYVVNYVVPGVENSIEENVNIHGIKKSNGNRLDRMTKTVKAIYLKALEIDADVYHFHDPELMPVGLKLKKKGKKVIYDIHEDLPRALLSKRWINPIIRKPMSLIFEFYEDYASKKFDCLMTATPFITERFNRINTNTVNINNYPLLGELQISNTDIPQSKQKQVCYVGGLNPIRGIYQLLSAADSIKGAGAILIAGPINPNEMKQQLHAHDNIEYLGFVDRVELKKLLASSIAGIVTFLPEPNHINAQPNKMFEYMSAGIPVICSDFPLWRSIIDKHRCGVCVDPEKPEAIAEAINYLLDNPGEAERMGQNGRGAVEAEYNWEQESEKLIQAYKNL</sequence>
<organism evidence="5 6">
    <name type="scientific">Jeotgalibacillus marinus</name>
    <dbReference type="NCBI Taxonomy" id="86667"/>
    <lineage>
        <taxon>Bacteria</taxon>
        <taxon>Bacillati</taxon>
        <taxon>Bacillota</taxon>
        <taxon>Bacilli</taxon>
        <taxon>Bacillales</taxon>
        <taxon>Caryophanaceae</taxon>
        <taxon>Jeotgalibacillus</taxon>
    </lineage>
</organism>
<dbReference type="Gene3D" id="3.40.50.2000">
    <property type="entry name" value="Glycogen Phosphorylase B"/>
    <property type="match status" value="2"/>
</dbReference>
<dbReference type="EC" id="2.4.-.-" evidence="5"/>
<name>A0ABV3Q0C9_9BACL</name>
<evidence type="ECO:0000259" key="3">
    <source>
        <dbReference type="Pfam" id="PF00534"/>
    </source>
</evidence>
<proteinExistence type="predicted"/>
<dbReference type="Pfam" id="PF00534">
    <property type="entry name" value="Glycos_transf_1"/>
    <property type="match status" value="1"/>
</dbReference>
<dbReference type="RefSeq" id="WP_367778153.1">
    <property type="nucleotide sequence ID" value="NZ_JBFMIA010000002.1"/>
</dbReference>
<evidence type="ECO:0000256" key="1">
    <source>
        <dbReference type="ARBA" id="ARBA00022676"/>
    </source>
</evidence>
<protein>
    <submittedName>
        <fullName evidence="5">Glycosyltransferase</fullName>
        <ecNumber evidence="5">2.4.-.-</ecNumber>
    </submittedName>
</protein>
<keyword evidence="6" id="KW-1185">Reference proteome</keyword>
<dbReference type="PANTHER" id="PTHR12526">
    <property type="entry name" value="GLYCOSYLTRANSFERASE"/>
    <property type="match status" value="1"/>
</dbReference>
<evidence type="ECO:0000313" key="5">
    <source>
        <dbReference type="EMBL" id="MEW9500802.1"/>
    </source>
</evidence>
<keyword evidence="2 5" id="KW-0808">Transferase</keyword>
<keyword evidence="1 5" id="KW-0328">Glycosyltransferase</keyword>